<dbReference type="Proteomes" id="UP001595579">
    <property type="component" value="Unassembled WGS sequence"/>
</dbReference>
<dbReference type="Pfam" id="PF13195">
    <property type="entry name" value="DUF4011"/>
    <property type="match status" value="1"/>
</dbReference>
<dbReference type="InterPro" id="IPR045055">
    <property type="entry name" value="DNA2/NAM7-like"/>
</dbReference>
<dbReference type="SUPFAM" id="SSF52980">
    <property type="entry name" value="Restriction endonuclease-like"/>
    <property type="match status" value="1"/>
</dbReference>
<dbReference type="Gene3D" id="3.40.50.300">
    <property type="entry name" value="P-loop containing nucleotide triphosphate hydrolases"/>
    <property type="match status" value="3"/>
</dbReference>
<organism evidence="6 7">
    <name type="scientific">Litchfieldella rifensis</name>
    <dbReference type="NCBI Taxonomy" id="762643"/>
    <lineage>
        <taxon>Bacteria</taxon>
        <taxon>Pseudomonadati</taxon>
        <taxon>Pseudomonadota</taxon>
        <taxon>Gammaproteobacteria</taxon>
        <taxon>Oceanospirillales</taxon>
        <taxon>Halomonadaceae</taxon>
        <taxon>Litchfieldella</taxon>
    </lineage>
</organism>
<feature type="domain" description="DUF3320" evidence="2">
    <location>
        <begin position="1852"/>
        <end position="1900"/>
    </location>
</feature>
<evidence type="ECO:0000259" key="3">
    <source>
        <dbReference type="Pfam" id="PF13086"/>
    </source>
</evidence>
<feature type="domain" description="DNA2/NAM7 helicase helicase" evidence="3">
    <location>
        <begin position="1347"/>
        <end position="1388"/>
    </location>
</feature>
<keyword evidence="7" id="KW-1185">Reference proteome</keyword>
<dbReference type="InterPro" id="IPR041677">
    <property type="entry name" value="DNA2/NAM7_AAA_11"/>
</dbReference>
<feature type="region of interest" description="Disordered" evidence="1">
    <location>
        <begin position="1766"/>
        <end position="1796"/>
    </location>
</feature>
<dbReference type="Pfam" id="PF13086">
    <property type="entry name" value="AAA_11"/>
    <property type="match status" value="1"/>
</dbReference>
<name>A0ABV7LHY2_9GAMM</name>
<feature type="domain" description="DNA2/NAM7 helicase-like C-terminal" evidence="4">
    <location>
        <begin position="1408"/>
        <end position="1604"/>
    </location>
</feature>
<dbReference type="Pfam" id="PF11784">
    <property type="entry name" value="DUF3320"/>
    <property type="match status" value="1"/>
</dbReference>
<dbReference type="SUPFAM" id="SSF52540">
    <property type="entry name" value="P-loop containing nucleoside triphosphate hydrolases"/>
    <property type="match status" value="1"/>
</dbReference>
<evidence type="ECO:0000259" key="4">
    <source>
        <dbReference type="Pfam" id="PF13087"/>
    </source>
</evidence>
<evidence type="ECO:0000313" key="6">
    <source>
        <dbReference type="EMBL" id="MFC3282114.1"/>
    </source>
</evidence>
<evidence type="ECO:0000259" key="5">
    <source>
        <dbReference type="Pfam" id="PF18741"/>
    </source>
</evidence>
<gene>
    <name evidence="6" type="ORF">ACFOEV_00650</name>
</gene>
<feature type="compositionally biased region" description="Basic and acidic residues" evidence="1">
    <location>
        <begin position="1766"/>
        <end position="1795"/>
    </location>
</feature>
<dbReference type="InterPro" id="IPR021754">
    <property type="entry name" value="DUF3320"/>
</dbReference>
<dbReference type="CDD" id="cd18808">
    <property type="entry name" value="SF1_C_Upf1"/>
    <property type="match status" value="1"/>
</dbReference>
<dbReference type="Pfam" id="PF13087">
    <property type="entry name" value="AAA_12"/>
    <property type="match status" value="1"/>
</dbReference>
<dbReference type="InterPro" id="IPR027417">
    <property type="entry name" value="P-loop_NTPase"/>
</dbReference>
<dbReference type="Gene3D" id="3.40.960.10">
    <property type="entry name" value="VSR Endonuclease"/>
    <property type="match status" value="1"/>
</dbReference>
<comment type="caution">
    <text evidence="6">The sequence shown here is derived from an EMBL/GenBank/DDBJ whole genome shotgun (WGS) entry which is preliminary data.</text>
</comment>
<dbReference type="PANTHER" id="PTHR10887:SF495">
    <property type="entry name" value="HELICASE SENATAXIN ISOFORM X1-RELATED"/>
    <property type="match status" value="1"/>
</dbReference>
<reference evidence="7" key="1">
    <citation type="journal article" date="2019" name="Int. J. Syst. Evol. Microbiol.">
        <title>The Global Catalogue of Microorganisms (GCM) 10K type strain sequencing project: providing services to taxonomists for standard genome sequencing and annotation.</title>
        <authorList>
            <consortium name="The Broad Institute Genomics Platform"/>
            <consortium name="The Broad Institute Genome Sequencing Center for Infectious Disease"/>
            <person name="Wu L."/>
            <person name="Ma J."/>
        </authorList>
    </citation>
    <scope>NUCLEOTIDE SEQUENCE [LARGE SCALE GENOMIC DNA]</scope>
    <source>
        <strain evidence="7">CECT 7698</strain>
    </source>
</reference>
<dbReference type="InterPro" id="IPR041679">
    <property type="entry name" value="DNA2/NAM7-like_C"/>
</dbReference>
<dbReference type="InterPro" id="IPR047187">
    <property type="entry name" value="SF1_C_Upf1"/>
</dbReference>
<feature type="domain" description="Restriction endonuclease type II-like" evidence="5">
    <location>
        <begin position="1655"/>
        <end position="1751"/>
    </location>
</feature>
<evidence type="ECO:0000313" key="7">
    <source>
        <dbReference type="Proteomes" id="UP001595579"/>
    </source>
</evidence>
<evidence type="ECO:0000259" key="2">
    <source>
        <dbReference type="Pfam" id="PF11784"/>
    </source>
</evidence>
<proteinExistence type="predicted"/>
<dbReference type="Pfam" id="PF18741">
    <property type="entry name" value="MTES_1575"/>
    <property type="match status" value="1"/>
</dbReference>
<dbReference type="PANTHER" id="PTHR10887">
    <property type="entry name" value="DNA2/NAM7 HELICASE FAMILY"/>
    <property type="match status" value="1"/>
</dbReference>
<dbReference type="RefSeq" id="WP_386770546.1">
    <property type="nucleotide sequence ID" value="NZ_JBHRUG010000001.1"/>
</dbReference>
<sequence length="2003" mass="222839">MNSYDDDTAHAYGPDLDEGDIINVEPKCEIRAQIARRVTFATHQCDIPVIVDLVLSNPFDHILEDLTLHLICEPKVLGDRTWTIDRIAPESEFRPRDRRVTISGGMLDNLTERTRGEIHLELRQDDQVLAESHHRIDALARNEWGGSQYMPELLAAFVMPNDTAVQRVLKEAATILEGSGKRGSLEGYQSKSRKRSWEILSGIWAAVSSRNITYADPSASFERDGQKIRFPSMIEEHGLATCLDTALLFAAAIEQAGLYPVVVFTEGHALTGAWLQPQSLPSLTVEDPMEIRKAIAQEELVLFETTMATTGQPLPFSRAIAEGRRQVAEENEDNFIYAIDIRQARGRDIQPLSSLAGLSVGTATEETAPVRAAPPLDEAPDLPPFEEAIVEDDIVNATPEERLDRWKRSLLDLSKRNRLLNLKTSNTAIPIFCPDPAHLEDKVAEGKKIKIITPPEQSRGGDQSDKNLYHLRTGEDFAEKFAEEALARNEIVANVDARSLEKGAIELYRKAKADFEEGGSNTLFLALGMLRWSPTGDSKRTFRAPLILLPVKIDRASAASRPYLTRHEDEPVFNLTLLQMLRQDFNIDIPGLDGELVADESGVDVRRIWDQVRAKIREVSGFEVVEEVVLSTFSFAKYLMWKDLSDRTDALKAAPFVEHVIDHPREPYQNGASFIEPREIDKKIDPTEVLAPLNADASQIVAIHASGGEGDFVLEGPPGTGKSETIANIIAHNLGLGRRVLFVSEKMAALDVVYRRLNACGLGDFCLELHSAKANKRAVLSQLGTAWENRGVRSAEEWQQKTAKLGEIRAELNGLVKALHHPGPGGMSPREAIGRAMRHGDVHRLRLNWERDSQGAGYVSTPEALAHLEEIAKRLGQQFEQLQPEDIETFSEISHTDWSYAWAEKIVTEARSLGIAIADLKSRRKALADKLGITDAGEDPSESAALAAVSAMVPDCARQDLGFALTADGREALETLDTLAESLDSYANYRERLSAPYPDERIPGQPFDSWAIRVDQIDGKLWPLRAMARRKLRKELREAFGLDARQVTEPEKDIPALSNLSRLRGEMEQTAKALPSGTPWQGLDTDPARLRHAIDAGCRLRESVANLASFGRDYVETRTALARVLCQGRDMLEPGMPIASTAGELVRAQDEFDTQLKAYRAVSSDGIEFGPVDLDILAKNSTAIVERERRLNTWCQWIAISREARQAGLDTLVNALKSGSVEPSQTVEVLRTAYACWLAPILIDARPELTRFSSVRHDDLIRTFREVDKEVAELTSSYIRAKLSGDVPMRDAGGTDPGYGVLSRELQKKMRHKPVRQLVSEMGDALTTLTPCFMMSPLSVAQFLPAEKAFDLVVFDEASQITVPDAVGAIARGKRCIVVGDPKQMPPTNFFSRGAEDSDNEEVRDLESILDEALAARMPHHRLTGHYRSRHESLITFSNHAYYGSQLVTFPSADTAESAVSFRHVDGVYAKGKARTNEVEARGVVEAIVARLRDPARNQLSVGVVTLNSEQQRLIEDLLDQERRADPDLEPFFDPNREDPVFVKNLETVQGDQRDVILLSVGYGPSEPGARTMSMNFGPLNKQGGERRLNVAITRATTEVVIFASFDASMIDLTRTSSEAVKDLKHYIDFAARGPVAIGEAIHSVGGDHAYDSDFEMAVAERLRGYGWSVRTQIGVSKFRVDLGIVHPDEPGRFLAGVECDGATYHSSPSARDRDRVRQIILENLGWRLFRIWSTDFFQDPDASASLLNDKLADLLKVDRDRAAEEAERRAEEEARHTEAESETKVATSEDKANVEDYPTEVRGGAFEATELQLAGPAEPEAPRRIAQGPIIEEKTACVSSDETDEEIDPEQFHELSYQPRIRAMALDIIDREGPVTFKRIGDHIARAHGFQRTGRQIRQTIWRTIHKLRAHVKTPDDHTVFWPDGATPQSVMAFRGLDIGKNSREWREIPFPEKLGLVRDVLHEGDKGEDVSRLVARHLNVGRLTAQLRSEINNLVAHLEHL</sequence>
<protein>
    <submittedName>
        <fullName evidence="6">DUF3320 domain-containing protein</fullName>
    </submittedName>
</protein>
<dbReference type="InterPro" id="IPR025103">
    <property type="entry name" value="DUF4011"/>
</dbReference>
<dbReference type="EMBL" id="JBHRUG010000001">
    <property type="protein sequence ID" value="MFC3282114.1"/>
    <property type="molecule type" value="Genomic_DNA"/>
</dbReference>
<dbReference type="InterPro" id="IPR011335">
    <property type="entry name" value="Restrct_endonuc-II-like"/>
</dbReference>
<evidence type="ECO:0000256" key="1">
    <source>
        <dbReference type="SAM" id="MobiDB-lite"/>
    </source>
</evidence>
<dbReference type="InterPro" id="IPR049468">
    <property type="entry name" value="Restrct_endonuc-II-like_dom"/>
</dbReference>
<accession>A0ABV7LHY2</accession>